<dbReference type="EMBL" id="CAJMXA010002049">
    <property type="protein sequence ID" value="CAE6474894.1"/>
    <property type="molecule type" value="Genomic_DNA"/>
</dbReference>
<protein>
    <submittedName>
        <fullName evidence="1">Uncharacterized protein</fullName>
    </submittedName>
</protein>
<evidence type="ECO:0000313" key="1">
    <source>
        <dbReference type="EMBL" id="CAE6474894.1"/>
    </source>
</evidence>
<organism evidence="1 2">
    <name type="scientific">Rhizoctonia solani</name>
    <dbReference type="NCBI Taxonomy" id="456999"/>
    <lineage>
        <taxon>Eukaryota</taxon>
        <taxon>Fungi</taxon>
        <taxon>Dikarya</taxon>
        <taxon>Basidiomycota</taxon>
        <taxon>Agaricomycotina</taxon>
        <taxon>Agaricomycetes</taxon>
        <taxon>Cantharellales</taxon>
        <taxon>Ceratobasidiaceae</taxon>
        <taxon>Rhizoctonia</taxon>
    </lineage>
</organism>
<evidence type="ECO:0000313" key="2">
    <source>
        <dbReference type="Proteomes" id="UP000663853"/>
    </source>
</evidence>
<name>A0A8H3C945_9AGAM</name>
<comment type="caution">
    <text evidence="1">The sequence shown here is derived from an EMBL/GenBank/DDBJ whole genome shotgun (WGS) entry which is preliminary data.</text>
</comment>
<dbReference type="AlphaFoldDB" id="A0A8H3C945"/>
<reference evidence="1" key="1">
    <citation type="submission" date="2021-01" db="EMBL/GenBank/DDBJ databases">
        <authorList>
            <person name="Kaushik A."/>
        </authorList>
    </citation>
    <scope>NUCLEOTIDE SEQUENCE</scope>
    <source>
        <strain evidence="1">AG6-10EEA</strain>
    </source>
</reference>
<dbReference type="Proteomes" id="UP000663853">
    <property type="component" value="Unassembled WGS sequence"/>
</dbReference>
<accession>A0A8H3C945</accession>
<sequence>MSQLSCVGPPSAPPPGSSIFISNALIIAKRVALGFAQPVQIQAGQWETAHPVVDWYRRHQDANIQCMQLRKEQKSPFYHEYVTFRLDDGSCFRLDRRQLPNEQSPMDCTEASGVEASDTIEQIASLEDSMYNRSDCLVELDFIEGGSLAVFLTVLSAISGHGQAGRYTVQRYNCYFYAQTALLCTLCFQYNRYKGDLWRIGGCNTDSARSPQRELPSPVIEQDSGPIIKILSRQTTTKSHLIQGDRMNNFNRGSGLPTEGSLSIWGVAPVFIQDKRKDVMRESTIGDLKALLWSMIHAHSVRVEQYRFLLRCNAKDVERDIKTAMNEVWRQATFSNYPLDAGLATQQVTPPKDQVRIQFSWSLDSNTPFSHWRQRYQSSSIASMQLRKEGTAPFHEYVAFSLDNRRFFRVDRRPLPCEQLPIARTEAKGVEAYDTIEQIGALTDSTYNSSVCLIQLDFGTGVNLGCLLRVFKSIARHKRATVYTIQRFNSYFYAHTIILCTLCLKYGYRNDYIWQAGHSRVHNAVEANSFSPEGVRIRITRQPPVQYLALISRYASDYLNSAVKTSSPTEQFWPH</sequence>
<gene>
    <name evidence="1" type="ORF">RDB_LOCUS79903</name>
</gene>
<proteinExistence type="predicted"/>